<evidence type="ECO:0000256" key="2">
    <source>
        <dbReference type="ARBA" id="ARBA00022679"/>
    </source>
</evidence>
<dbReference type="Gene3D" id="3.90.550.10">
    <property type="entry name" value="Spore Coat Polysaccharide Biosynthesis Protein SpsA, Chain A"/>
    <property type="match status" value="1"/>
</dbReference>
<evidence type="ECO:0000256" key="8">
    <source>
        <dbReference type="HAMAP-Rule" id="MF_00316"/>
    </source>
</evidence>
<proteinExistence type="inferred from homology"/>
<dbReference type="CDD" id="cd02503">
    <property type="entry name" value="MobA"/>
    <property type="match status" value="1"/>
</dbReference>
<feature type="binding site" evidence="8">
    <location>
        <position position="25"/>
    </location>
    <ligand>
        <name>GTP</name>
        <dbReference type="ChEBI" id="CHEBI:37565"/>
    </ligand>
</feature>
<dbReference type="STRING" id="317577.GCA_000419625_00865"/>
<name>A0A221SZ68_9DEIO</name>
<feature type="binding site" evidence="8">
    <location>
        <position position="97"/>
    </location>
    <ligand>
        <name>GTP</name>
        <dbReference type="ChEBI" id="CHEBI:37565"/>
    </ligand>
</feature>
<comment type="subcellular location">
    <subcellularLocation>
        <location evidence="8">Cytoplasm</location>
    </subcellularLocation>
</comment>
<keyword evidence="1 8" id="KW-0963">Cytoplasm</keyword>
<comment type="cofactor">
    <cofactor evidence="8">
        <name>Mg(2+)</name>
        <dbReference type="ChEBI" id="CHEBI:18420"/>
    </cofactor>
</comment>
<dbReference type="PANTHER" id="PTHR19136">
    <property type="entry name" value="MOLYBDENUM COFACTOR GUANYLYLTRANSFERASE"/>
    <property type="match status" value="1"/>
</dbReference>
<keyword evidence="3 8" id="KW-0479">Metal-binding</keyword>
<dbReference type="AlphaFoldDB" id="A0A221SZ68"/>
<sequence length="199" mass="20569">MSDVPPTLTAAITAGGQSRRFGTDKAAALLHGRPLLTHVAGALAAFPERVLVAPPGRYALPGWRAVPDTRPGEGPLAGLEAALAAAPPGWVAFVGVDLPGLTPAYWAALVAASAGVPPGVLSVQALDDSGRAQPLGALYHTALRPRVTALLDAGERRLRQAAPPEAVRTVDLVPLGLSPDLLRNVNTPTDLEQLMESKR</sequence>
<evidence type="ECO:0000256" key="6">
    <source>
        <dbReference type="ARBA" id="ARBA00023134"/>
    </source>
</evidence>
<evidence type="ECO:0000256" key="5">
    <source>
        <dbReference type="ARBA" id="ARBA00022842"/>
    </source>
</evidence>
<protein>
    <recommendedName>
        <fullName evidence="8">Probable molybdenum cofactor guanylyltransferase</fullName>
        <shortName evidence="8">MoCo guanylyltransferase</shortName>
        <ecNumber evidence="8">2.7.7.77</ecNumber>
    </recommendedName>
    <alternativeName>
        <fullName evidence="8">GTP:molybdopterin guanylyltransferase</fullName>
    </alternativeName>
    <alternativeName>
        <fullName evidence="8">Mo-MPT guanylyltransferase</fullName>
    </alternativeName>
    <alternativeName>
        <fullName evidence="8">Molybdopterin guanylyltransferase</fullName>
    </alternativeName>
    <alternativeName>
        <fullName evidence="8">Molybdopterin-guanine dinucleotide synthase</fullName>
        <shortName evidence="8">MGD synthase</shortName>
    </alternativeName>
</protein>
<dbReference type="GO" id="GO:0006777">
    <property type="term" value="P:Mo-molybdopterin cofactor biosynthetic process"/>
    <property type="evidence" value="ECO:0007669"/>
    <property type="project" value="UniProtKB-KW"/>
</dbReference>
<dbReference type="InterPro" id="IPR025877">
    <property type="entry name" value="MobA-like_NTP_Trfase"/>
</dbReference>
<dbReference type="PANTHER" id="PTHR19136:SF81">
    <property type="entry name" value="MOLYBDENUM COFACTOR GUANYLYLTRANSFERASE"/>
    <property type="match status" value="1"/>
</dbReference>
<dbReference type="Pfam" id="PF12804">
    <property type="entry name" value="NTP_transf_3"/>
    <property type="match status" value="1"/>
</dbReference>
<dbReference type="InterPro" id="IPR013482">
    <property type="entry name" value="Molybde_CF_guanTrfase"/>
</dbReference>
<feature type="binding site" evidence="8">
    <location>
        <begin position="13"/>
        <end position="15"/>
    </location>
    <ligand>
        <name>GTP</name>
        <dbReference type="ChEBI" id="CHEBI:37565"/>
    </ligand>
</feature>
<dbReference type="SUPFAM" id="SSF53448">
    <property type="entry name" value="Nucleotide-diphospho-sugar transferases"/>
    <property type="match status" value="1"/>
</dbReference>
<evidence type="ECO:0000259" key="9">
    <source>
        <dbReference type="Pfam" id="PF12804"/>
    </source>
</evidence>
<reference evidence="10 11" key="1">
    <citation type="submission" date="2017-05" db="EMBL/GenBank/DDBJ databases">
        <title>The complete genome sequence of Deinococcus ficus isolated from the rhizosphere of the Ficus religiosa L. in Taiwan.</title>
        <authorList>
            <person name="Wu K.-M."/>
            <person name="Liao T.-L."/>
            <person name="Liu Y.-M."/>
            <person name="Young C.-C."/>
            <person name="Tsai S.-F."/>
        </authorList>
    </citation>
    <scope>NUCLEOTIDE SEQUENCE [LARGE SCALE GENOMIC DNA]</scope>
    <source>
        <strain evidence="10 11">CC-FR2-10</strain>
    </source>
</reference>
<gene>
    <name evidence="8" type="primary">mobA</name>
    <name evidence="10" type="ORF">DFI_01410</name>
</gene>
<feature type="binding site" evidence="8">
    <location>
        <position position="97"/>
    </location>
    <ligand>
        <name>Mg(2+)</name>
        <dbReference type="ChEBI" id="CHEBI:18420"/>
    </ligand>
</feature>
<comment type="catalytic activity">
    <reaction evidence="8">
        <text>Mo-molybdopterin + GTP + H(+) = Mo-molybdopterin guanine dinucleotide + diphosphate</text>
        <dbReference type="Rhea" id="RHEA:34243"/>
        <dbReference type="ChEBI" id="CHEBI:15378"/>
        <dbReference type="ChEBI" id="CHEBI:33019"/>
        <dbReference type="ChEBI" id="CHEBI:37565"/>
        <dbReference type="ChEBI" id="CHEBI:71302"/>
        <dbReference type="ChEBI" id="CHEBI:71310"/>
        <dbReference type="EC" id="2.7.7.77"/>
    </reaction>
</comment>
<dbReference type="RefSeq" id="WP_027463538.1">
    <property type="nucleotide sequence ID" value="NZ_CP021081.1"/>
</dbReference>
<accession>A0A221SZ68</accession>
<dbReference type="GO" id="GO:0005525">
    <property type="term" value="F:GTP binding"/>
    <property type="evidence" value="ECO:0007669"/>
    <property type="project" value="UniProtKB-UniRule"/>
</dbReference>
<keyword evidence="11" id="KW-1185">Reference proteome</keyword>
<dbReference type="Proteomes" id="UP000259030">
    <property type="component" value="Chromosome"/>
</dbReference>
<feature type="binding site" evidence="8">
    <location>
        <position position="68"/>
    </location>
    <ligand>
        <name>GTP</name>
        <dbReference type="ChEBI" id="CHEBI:37565"/>
    </ligand>
</feature>
<dbReference type="InterPro" id="IPR029044">
    <property type="entry name" value="Nucleotide-diphossugar_trans"/>
</dbReference>
<comment type="function">
    <text evidence="8">Transfers a GMP moiety from GTP to Mo-molybdopterin (Mo-MPT) cofactor (Moco or molybdenum cofactor) to form Mo-molybdopterin guanine dinucleotide (Mo-MGD) cofactor.</text>
</comment>
<comment type="domain">
    <text evidence="8">The N-terminal domain determines nucleotide recognition and specific binding, while the C-terminal domain determines the specific binding to the target protein.</text>
</comment>
<evidence type="ECO:0000313" key="10">
    <source>
        <dbReference type="EMBL" id="ASN81934.1"/>
    </source>
</evidence>
<comment type="similarity">
    <text evidence="8">Belongs to the MobA family.</text>
</comment>
<comment type="caution">
    <text evidence="8">Lacks conserved residue(s) required for the propagation of feature annotation.</text>
</comment>
<keyword evidence="4 8" id="KW-0547">Nucleotide-binding</keyword>
<evidence type="ECO:0000256" key="1">
    <source>
        <dbReference type="ARBA" id="ARBA00022490"/>
    </source>
</evidence>
<keyword evidence="10" id="KW-0548">Nucleotidyltransferase</keyword>
<dbReference type="KEGG" id="dfc:DFI_01410"/>
<feature type="domain" description="MobA-like NTP transferase" evidence="9">
    <location>
        <begin position="10"/>
        <end position="161"/>
    </location>
</feature>
<dbReference type="HAMAP" id="MF_00316">
    <property type="entry name" value="MobA"/>
    <property type="match status" value="1"/>
</dbReference>
<evidence type="ECO:0000256" key="7">
    <source>
        <dbReference type="ARBA" id="ARBA00023150"/>
    </source>
</evidence>
<dbReference type="GO" id="GO:0061603">
    <property type="term" value="F:molybdenum cofactor guanylyltransferase activity"/>
    <property type="evidence" value="ECO:0007669"/>
    <property type="project" value="UniProtKB-EC"/>
</dbReference>
<keyword evidence="6 8" id="KW-0342">GTP-binding</keyword>
<keyword evidence="2 8" id="KW-0808">Transferase</keyword>
<keyword evidence="5 8" id="KW-0460">Magnesium</keyword>
<keyword evidence="7 8" id="KW-0501">Molybdenum cofactor biosynthesis</keyword>
<dbReference type="GO" id="GO:0005737">
    <property type="term" value="C:cytoplasm"/>
    <property type="evidence" value="ECO:0007669"/>
    <property type="project" value="UniProtKB-SubCell"/>
</dbReference>
<dbReference type="EMBL" id="CP021081">
    <property type="protein sequence ID" value="ASN81934.1"/>
    <property type="molecule type" value="Genomic_DNA"/>
</dbReference>
<evidence type="ECO:0000256" key="3">
    <source>
        <dbReference type="ARBA" id="ARBA00022723"/>
    </source>
</evidence>
<evidence type="ECO:0000313" key="11">
    <source>
        <dbReference type="Proteomes" id="UP000259030"/>
    </source>
</evidence>
<dbReference type="GO" id="GO:0046872">
    <property type="term" value="F:metal ion binding"/>
    <property type="evidence" value="ECO:0007669"/>
    <property type="project" value="UniProtKB-KW"/>
</dbReference>
<organism evidence="10 11">
    <name type="scientific">Deinococcus ficus</name>
    <dbReference type="NCBI Taxonomy" id="317577"/>
    <lineage>
        <taxon>Bacteria</taxon>
        <taxon>Thermotogati</taxon>
        <taxon>Deinococcota</taxon>
        <taxon>Deinococci</taxon>
        <taxon>Deinococcales</taxon>
        <taxon>Deinococcaceae</taxon>
        <taxon>Deinococcus</taxon>
    </lineage>
</organism>
<evidence type="ECO:0000256" key="4">
    <source>
        <dbReference type="ARBA" id="ARBA00022741"/>
    </source>
</evidence>
<dbReference type="EC" id="2.7.7.77" evidence="8"/>